<dbReference type="AlphaFoldDB" id="A0A9P6QAT6"/>
<evidence type="ECO:0000313" key="4">
    <source>
        <dbReference type="EMBL" id="KAG0264254.1"/>
    </source>
</evidence>
<dbReference type="Proteomes" id="UP000807716">
    <property type="component" value="Unassembled WGS sequence"/>
</dbReference>
<dbReference type="OrthoDB" id="10249920at2759"/>
<accession>A0A9P6QAT6</accession>
<dbReference type="InterPro" id="IPR020084">
    <property type="entry name" value="NUDIX_hydrolase_CS"/>
</dbReference>
<keyword evidence="5" id="KW-1185">Reference proteome</keyword>
<comment type="similarity">
    <text evidence="2">Belongs to the Nudix hydrolase family.</text>
</comment>
<dbReference type="Gene3D" id="3.90.79.10">
    <property type="entry name" value="Nucleoside Triphosphate Pyrophosphohydrolase"/>
    <property type="match status" value="1"/>
</dbReference>
<dbReference type="EMBL" id="JAAAJB010000143">
    <property type="protein sequence ID" value="KAG0264254.1"/>
    <property type="molecule type" value="Genomic_DNA"/>
</dbReference>
<evidence type="ECO:0000256" key="1">
    <source>
        <dbReference type="ARBA" id="ARBA00022801"/>
    </source>
</evidence>
<dbReference type="PROSITE" id="PS00893">
    <property type="entry name" value="NUDIX_BOX"/>
    <property type="match status" value="1"/>
</dbReference>
<dbReference type="PRINTS" id="PR00502">
    <property type="entry name" value="NUDIXFAMILY"/>
</dbReference>
<feature type="domain" description="Nudix hydrolase" evidence="3">
    <location>
        <begin position="65"/>
        <end position="209"/>
    </location>
</feature>
<organism evidence="4 5">
    <name type="scientific">Actinomortierella ambigua</name>
    <dbReference type="NCBI Taxonomy" id="1343610"/>
    <lineage>
        <taxon>Eukaryota</taxon>
        <taxon>Fungi</taxon>
        <taxon>Fungi incertae sedis</taxon>
        <taxon>Mucoromycota</taxon>
        <taxon>Mortierellomycotina</taxon>
        <taxon>Mortierellomycetes</taxon>
        <taxon>Mortierellales</taxon>
        <taxon>Mortierellaceae</taxon>
        <taxon>Actinomortierella</taxon>
    </lineage>
</organism>
<name>A0A9P6QAT6_9FUNG</name>
<dbReference type="PANTHER" id="PTHR11839">
    <property type="entry name" value="UDP/ADP-SUGAR PYROPHOSPHATASE"/>
    <property type="match status" value="1"/>
</dbReference>
<dbReference type="InterPro" id="IPR015797">
    <property type="entry name" value="NUDIX_hydrolase-like_dom_sf"/>
</dbReference>
<keyword evidence="1 2" id="KW-0378">Hydrolase</keyword>
<sequence>MAQDSKRTVLQPLHDVKIHQDKELGRGRWLSLHEIAFTSPNGQEQRWECCRRIPQGQPSNGSGRHDFDAVDIIPVIKNAAGQATHIVLVVQYRPPVGCFAIEFPSGLVDPGESAEQAALRELLEETGFSSKISSSSVSGPTKERLKVVQKSAPVAYEPGLTGSCTCVVVVEIEMEEHELFGPNALDRPNQPDEDEWSLQVLTVDFTPGP</sequence>
<comment type="caution">
    <text evidence="4">The sequence shown here is derived from an EMBL/GenBank/DDBJ whole genome shotgun (WGS) entry which is preliminary data.</text>
</comment>
<dbReference type="PROSITE" id="PS51462">
    <property type="entry name" value="NUDIX"/>
    <property type="match status" value="1"/>
</dbReference>
<dbReference type="SUPFAM" id="SSF55811">
    <property type="entry name" value="Nudix"/>
    <property type="match status" value="1"/>
</dbReference>
<dbReference type="InterPro" id="IPR020476">
    <property type="entry name" value="Nudix_hydrolase"/>
</dbReference>
<evidence type="ECO:0000313" key="5">
    <source>
        <dbReference type="Proteomes" id="UP000807716"/>
    </source>
</evidence>
<dbReference type="GO" id="GO:0006753">
    <property type="term" value="P:nucleoside phosphate metabolic process"/>
    <property type="evidence" value="ECO:0007669"/>
    <property type="project" value="TreeGrafter"/>
</dbReference>
<protein>
    <recommendedName>
        <fullName evidence="3">Nudix hydrolase domain-containing protein</fullName>
    </recommendedName>
</protein>
<dbReference type="PANTHER" id="PTHR11839:SF1">
    <property type="entry name" value="ADP-SUGAR PYROPHOSPHATASE"/>
    <property type="match status" value="1"/>
</dbReference>
<dbReference type="GO" id="GO:0047631">
    <property type="term" value="F:ADP-ribose diphosphatase activity"/>
    <property type="evidence" value="ECO:0007669"/>
    <property type="project" value="TreeGrafter"/>
</dbReference>
<dbReference type="Pfam" id="PF00293">
    <property type="entry name" value="NUDIX"/>
    <property type="match status" value="1"/>
</dbReference>
<gene>
    <name evidence="4" type="ORF">DFQ27_001331</name>
</gene>
<dbReference type="GO" id="GO:0019693">
    <property type="term" value="P:ribose phosphate metabolic process"/>
    <property type="evidence" value="ECO:0007669"/>
    <property type="project" value="TreeGrafter"/>
</dbReference>
<evidence type="ECO:0000259" key="3">
    <source>
        <dbReference type="PROSITE" id="PS51462"/>
    </source>
</evidence>
<dbReference type="InterPro" id="IPR000086">
    <property type="entry name" value="NUDIX_hydrolase_dom"/>
</dbReference>
<proteinExistence type="inferred from homology"/>
<evidence type="ECO:0000256" key="2">
    <source>
        <dbReference type="RuleBase" id="RU003476"/>
    </source>
</evidence>
<reference evidence="4" key="1">
    <citation type="journal article" date="2020" name="Fungal Divers.">
        <title>Resolving the Mortierellaceae phylogeny through synthesis of multi-gene phylogenetics and phylogenomics.</title>
        <authorList>
            <person name="Vandepol N."/>
            <person name="Liber J."/>
            <person name="Desiro A."/>
            <person name="Na H."/>
            <person name="Kennedy M."/>
            <person name="Barry K."/>
            <person name="Grigoriev I.V."/>
            <person name="Miller A.N."/>
            <person name="O'Donnell K."/>
            <person name="Stajich J.E."/>
            <person name="Bonito G."/>
        </authorList>
    </citation>
    <scope>NUCLEOTIDE SEQUENCE</scope>
    <source>
        <strain evidence="4">BC1065</strain>
    </source>
</reference>